<evidence type="ECO:0000256" key="1">
    <source>
        <dbReference type="SAM" id="MobiDB-lite"/>
    </source>
</evidence>
<dbReference type="EMBL" id="OU892282">
    <property type="protein sequence ID" value="CAG9770420.1"/>
    <property type="molecule type" value="Genomic_DNA"/>
</dbReference>
<dbReference type="OrthoDB" id="6760898at2759"/>
<keyword evidence="3" id="KW-1185">Reference proteome</keyword>
<reference evidence="2" key="1">
    <citation type="submission" date="2022-01" db="EMBL/GenBank/DDBJ databases">
        <authorList>
            <person name="King R."/>
        </authorList>
    </citation>
    <scope>NUCLEOTIDE SEQUENCE</scope>
</reference>
<evidence type="ECO:0000313" key="3">
    <source>
        <dbReference type="Proteomes" id="UP001152799"/>
    </source>
</evidence>
<gene>
    <name evidence="2" type="ORF">CEUTPL_LOCUS10873</name>
</gene>
<sequence>MVPLSVPSPDKEEGLEGEASNLPSIKQSLYSQNPSIASEQDGFNVDDTSEDKENETEQTHQEANKAGMLEHICAISETKKRGKTIPQHEGIIIMGDLNSRVGNKVIPEVKNRFNEETVNERG</sequence>
<feature type="compositionally biased region" description="Polar residues" evidence="1">
    <location>
        <begin position="21"/>
        <end position="38"/>
    </location>
</feature>
<proteinExistence type="predicted"/>
<feature type="region of interest" description="Disordered" evidence="1">
    <location>
        <begin position="1"/>
        <end position="66"/>
    </location>
</feature>
<evidence type="ECO:0000313" key="2">
    <source>
        <dbReference type="EMBL" id="CAG9770420.1"/>
    </source>
</evidence>
<dbReference type="Proteomes" id="UP001152799">
    <property type="component" value="Chromosome 6"/>
</dbReference>
<protein>
    <submittedName>
        <fullName evidence="2">Uncharacterized protein</fullName>
    </submittedName>
</protein>
<accession>A0A9N9MTQ1</accession>
<organism evidence="2 3">
    <name type="scientific">Ceutorhynchus assimilis</name>
    <name type="common">cabbage seed weevil</name>
    <dbReference type="NCBI Taxonomy" id="467358"/>
    <lineage>
        <taxon>Eukaryota</taxon>
        <taxon>Metazoa</taxon>
        <taxon>Ecdysozoa</taxon>
        <taxon>Arthropoda</taxon>
        <taxon>Hexapoda</taxon>
        <taxon>Insecta</taxon>
        <taxon>Pterygota</taxon>
        <taxon>Neoptera</taxon>
        <taxon>Endopterygota</taxon>
        <taxon>Coleoptera</taxon>
        <taxon>Polyphaga</taxon>
        <taxon>Cucujiformia</taxon>
        <taxon>Curculionidae</taxon>
        <taxon>Ceutorhynchinae</taxon>
        <taxon>Ceutorhynchus</taxon>
    </lineage>
</organism>
<name>A0A9N9MTQ1_9CUCU</name>
<dbReference type="AlphaFoldDB" id="A0A9N9MTQ1"/>